<organism evidence="1 2">
    <name type="scientific">Blumeria graminis f. sp. tritici</name>
    <dbReference type="NCBI Taxonomy" id="62690"/>
    <lineage>
        <taxon>Eukaryota</taxon>
        <taxon>Fungi</taxon>
        <taxon>Dikarya</taxon>
        <taxon>Ascomycota</taxon>
        <taxon>Pezizomycotina</taxon>
        <taxon>Leotiomycetes</taxon>
        <taxon>Erysiphales</taxon>
        <taxon>Erysiphaceae</taxon>
        <taxon>Blumeria</taxon>
    </lineage>
</organism>
<name>A0A9X9MGB9_BLUGR</name>
<dbReference type="AlphaFoldDB" id="A0A9X9MGB9"/>
<feature type="non-terminal residue" evidence="1">
    <location>
        <position position="1"/>
    </location>
</feature>
<accession>A0A9X9MGB9</accession>
<evidence type="ECO:0000313" key="1">
    <source>
        <dbReference type="EMBL" id="VDB84160.1"/>
    </source>
</evidence>
<protein>
    <submittedName>
        <fullName evidence="1">Bgt-20456</fullName>
    </submittedName>
</protein>
<dbReference type="Proteomes" id="UP000324639">
    <property type="component" value="Chromosome Bgt_-05"/>
</dbReference>
<sequence length="136" mass="15236">KSILSNSPLRYFLYVAGSDTRRSTFSGPSVTTADYIPRPQVGAHRNGQLAATCGKERCLHATLELPTGGDEEPTPVSVVPYEPPTLTSESAEPRLSNKVLTSMKIPRQYRGLYLLHFSARLPMHHYNESNHDQIRW</sequence>
<gene>
    <name evidence="1" type="ORF">BGT96224V316_LOCUS3227</name>
</gene>
<dbReference type="EMBL" id="LR026988">
    <property type="protein sequence ID" value="VDB84160.1"/>
    <property type="molecule type" value="Genomic_DNA"/>
</dbReference>
<reference evidence="1 2" key="1">
    <citation type="submission" date="2018-08" db="EMBL/GenBank/DDBJ databases">
        <authorList>
            <person name="Muller C M."/>
        </authorList>
    </citation>
    <scope>NUCLEOTIDE SEQUENCE [LARGE SCALE GENOMIC DNA]</scope>
</reference>
<evidence type="ECO:0000313" key="2">
    <source>
        <dbReference type="Proteomes" id="UP000324639"/>
    </source>
</evidence>
<proteinExistence type="predicted"/>
<keyword evidence="2" id="KW-1185">Reference proteome</keyword>